<reference evidence="5 6" key="1">
    <citation type="submission" date="2019-01" db="EMBL/GenBank/DDBJ databases">
        <authorList>
            <person name="Ramaprasad A."/>
        </authorList>
    </citation>
    <scope>NUCLEOTIDE SEQUENCE [LARGE SCALE GENOMIC DNA]</scope>
</reference>
<dbReference type="SUPFAM" id="SSF50985">
    <property type="entry name" value="RCC1/BLIP-II"/>
    <property type="match status" value="1"/>
</dbReference>
<evidence type="ECO:0000313" key="5">
    <source>
        <dbReference type="EMBL" id="VEV56527.1"/>
    </source>
</evidence>
<feature type="region of interest" description="Disordered" evidence="4">
    <location>
        <begin position="843"/>
        <end position="862"/>
    </location>
</feature>
<dbReference type="InterPro" id="IPR051625">
    <property type="entry name" value="Signaling_Regulatory_Domain"/>
</dbReference>
<dbReference type="OrthoDB" id="10256179at2759"/>
<feature type="compositionally biased region" description="Basic residues" evidence="4">
    <location>
        <begin position="669"/>
        <end position="679"/>
    </location>
</feature>
<feature type="region of interest" description="Disordered" evidence="4">
    <location>
        <begin position="648"/>
        <end position="685"/>
    </location>
</feature>
<dbReference type="InterPro" id="IPR000408">
    <property type="entry name" value="Reg_chr_condens"/>
</dbReference>
<organism evidence="5 6">
    <name type="scientific">Plasmodium vinckei vinckei</name>
    <dbReference type="NCBI Taxonomy" id="54757"/>
    <lineage>
        <taxon>Eukaryota</taxon>
        <taxon>Sar</taxon>
        <taxon>Alveolata</taxon>
        <taxon>Apicomplexa</taxon>
        <taxon>Aconoidasida</taxon>
        <taxon>Haemosporida</taxon>
        <taxon>Plasmodiidae</taxon>
        <taxon>Plasmodium</taxon>
        <taxon>Plasmodium (Vinckeia)</taxon>
    </lineage>
</organism>
<dbReference type="AlphaFoldDB" id="A0A449BSS5"/>
<sequence length="978" mass="113168">MGQGNVKNRLILHGTNEYLIDRKKKLCFLNIRHNVKIKKIYNGPNNIIVIYENNELEIVGLNNHGQLGLGDKTNRNKLTINPIFSKQTIRKISCGLEHIVALMHNYNVFVWGNNKYGQLGIGDTTKEISTPLLVYFNEKVIDIACGNNHSIFLTESDLPHDNYITNDIDEQKKDDKCVNLNNIIEKENHINNKCLSNFDISINDLNCTKHIDNLNQTNLLHFHNENKFKEQEEIKKTIEKIPKEVKNGHKQMPLEKENSIQKEDILCFNNIYSCGSGSNGKLGFKEEDNAYFPKKVDIKKKLKISNIYSSHDYNALLTSTGELYTWGNNNIDELNVNNKKSNYEIKLMNFNDIVIKASLGKLYSACLTKNNNFYIWGNNITGINRLNLSNHKVKEFSCNDDNIIILTEDNKLFLLNSLKKIQCMNKLIEDKLYADKKNDNSIQYNFIGNGNKYLYVQMGINQDANNISSLKLNDYSSDNLLESVDKQYITYSEINENIIHCNNSVSLNSDNIEPMESILNTKDTQIEQYKLCGDSKKNKNHEEIIFSSKISEKSEATPGIAMCCSMKGNEDEIEDRKTNFYEEIDQKCERIEINNTTHSDLPFFKMDHTTNNIKNKPIYGINQNIINTFSSFSNKFGKNENLNNFCNGSGSGIEKEPKEETKNAESKNEKKKQKSKKNTKQNNIPNEKIKIMNFLNNINNSKEIACINDIDCLINGNYLNFENNKKNYGDYHFIKNNIDEIMNKNSNYIDYLSGYDEIMSNFDDLPTENQNPFSSYTHQEDKHINLNIILLKELNKQKKINVFYSHVLSAVLQQLNDLKEEKNKLKKKLSLFRHLNHSNHSVKKYKDERHPKYNNSSNINSNNIKNKTIPILKRYPKRLHITQSKKTNEKNEQILPLNLRQHSINLHIDNPTAATISDSNDNPYFMGERNLINIQSEKINTESNNLLFVNEFEPDLFIKKKSENNAEVNNIPIFFLNN</sequence>
<dbReference type="KEGG" id="pvv:PVVCY_0903380"/>
<dbReference type="PRINTS" id="PR00633">
    <property type="entry name" value="RCCNDNSATION"/>
</dbReference>
<dbReference type="InterPro" id="IPR009091">
    <property type="entry name" value="RCC1/BLIP-II"/>
</dbReference>
<dbReference type="PROSITE" id="PS50012">
    <property type="entry name" value="RCC1_3"/>
    <property type="match status" value="4"/>
</dbReference>
<name>A0A449BSS5_PLAVN</name>
<gene>
    <name evidence="5" type="ORF">PVVCY_0903380</name>
</gene>
<dbReference type="Proteomes" id="UP000290582">
    <property type="component" value="Chromosome PVVCY_09"/>
</dbReference>
<feature type="repeat" description="RCC1" evidence="2">
    <location>
        <begin position="54"/>
        <end position="105"/>
    </location>
</feature>
<evidence type="ECO:0000313" key="6">
    <source>
        <dbReference type="Proteomes" id="UP000290582"/>
    </source>
</evidence>
<keyword evidence="1" id="KW-0677">Repeat</keyword>
<feature type="repeat" description="RCC1" evidence="2">
    <location>
        <begin position="269"/>
        <end position="320"/>
    </location>
</feature>
<dbReference type="Pfam" id="PF00415">
    <property type="entry name" value="RCC1"/>
    <property type="match status" value="2"/>
</dbReference>
<feature type="repeat" description="RCC1" evidence="2">
    <location>
        <begin position="106"/>
        <end position="156"/>
    </location>
</feature>
<dbReference type="RefSeq" id="XP_037490460.1">
    <property type="nucleotide sequence ID" value="XM_037634355.1"/>
</dbReference>
<feature type="compositionally biased region" description="Basic and acidic residues" evidence="4">
    <location>
        <begin position="653"/>
        <end position="668"/>
    </location>
</feature>
<dbReference type="VEuPathDB" id="PlasmoDB:PVVCY_0903380"/>
<dbReference type="PROSITE" id="PS00626">
    <property type="entry name" value="RCC1_2"/>
    <property type="match status" value="2"/>
</dbReference>
<dbReference type="GeneID" id="19961229"/>
<evidence type="ECO:0000256" key="1">
    <source>
        <dbReference type="ARBA" id="ARBA00022737"/>
    </source>
</evidence>
<evidence type="ECO:0000256" key="4">
    <source>
        <dbReference type="SAM" id="MobiDB-lite"/>
    </source>
</evidence>
<feature type="coiled-coil region" evidence="3">
    <location>
        <begin position="808"/>
        <end position="835"/>
    </location>
</feature>
<dbReference type="EMBL" id="LR215065">
    <property type="protein sequence ID" value="VEV56527.1"/>
    <property type="molecule type" value="Genomic_DNA"/>
</dbReference>
<protein>
    <submittedName>
        <fullName evidence="5">Regulator of chromosome condensation, putative</fullName>
    </submittedName>
</protein>
<evidence type="ECO:0000256" key="3">
    <source>
        <dbReference type="SAM" id="Coils"/>
    </source>
</evidence>
<dbReference type="Gene3D" id="2.130.10.30">
    <property type="entry name" value="Regulator of chromosome condensation 1/beta-lactamase-inhibitor protein II"/>
    <property type="match status" value="2"/>
</dbReference>
<dbReference type="PANTHER" id="PTHR22872">
    <property type="entry name" value="BTK-BINDING PROTEIN-RELATED"/>
    <property type="match status" value="1"/>
</dbReference>
<keyword evidence="3" id="KW-0175">Coiled coil</keyword>
<proteinExistence type="predicted"/>
<feature type="repeat" description="RCC1" evidence="2">
    <location>
        <begin position="321"/>
        <end position="370"/>
    </location>
</feature>
<evidence type="ECO:0000256" key="2">
    <source>
        <dbReference type="PROSITE-ProRule" id="PRU00235"/>
    </source>
</evidence>
<accession>A0A449BSS5</accession>